<comment type="caution">
    <text evidence="4">The sequence shown here is derived from an EMBL/GenBank/DDBJ whole genome shotgun (WGS) entry which is preliminary data.</text>
</comment>
<gene>
    <name evidence="4" type="ORF">AX774_g5651</name>
</gene>
<dbReference type="GO" id="GO:0005737">
    <property type="term" value="C:cytoplasm"/>
    <property type="evidence" value="ECO:0007669"/>
    <property type="project" value="TreeGrafter"/>
</dbReference>
<protein>
    <submittedName>
        <fullName evidence="4">15-hydroxyprostaglandin dehydrogenase [NAD(+)]</fullName>
    </submittedName>
</protein>
<dbReference type="PRINTS" id="PR00080">
    <property type="entry name" value="SDRFAMILY"/>
</dbReference>
<keyword evidence="2" id="KW-0560">Oxidoreductase</keyword>
<dbReference type="OrthoDB" id="417891at2759"/>
<sequence length="258" mass="27585">MTIKDKVAIVTGAARGFGKRIAEVIVEKGGKVIVSDILDGEDVARQLNEAKGKKVAVFVKCDVSKTEDLEKTLSLAISEFGRLDILVNNAGIGGTPVWGDKDSRMLRKTIEVDLISVIDFTRLAVAYWNTLPCGENETVGVVVNVASNMAFFPASTGPAYGPAKAGVVNFTATCASLYPKIRVNAVAPNYADTDMLRRALSAGGNNLNVIKKNAVLTVDEVVDNMIRCIEDESLVGDTIKLIAGKPPLVHKQRKAAKL</sequence>
<dbReference type="AlphaFoldDB" id="A0A1R1PJ73"/>
<dbReference type="PANTHER" id="PTHR44229">
    <property type="entry name" value="15-HYDROXYPROSTAGLANDIN DEHYDROGENASE [NAD(+)]"/>
    <property type="match status" value="1"/>
</dbReference>
<evidence type="ECO:0000313" key="4">
    <source>
        <dbReference type="EMBL" id="OMH80902.1"/>
    </source>
</evidence>
<evidence type="ECO:0000313" key="5">
    <source>
        <dbReference type="Proteomes" id="UP000188320"/>
    </source>
</evidence>
<reference evidence="5" key="1">
    <citation type="submission" date="2017-01" db="EMBL/GenBank/DDBJ databases">
        <authorList>
            <person name="Wang Y."/>
            <person name="White M."/>
            <person name="Kvist S."/>
            <person name="Moncalvo J.-M."/>
        </authorList>
    </citation>
    <scope>NUCLEOTIDE SEQUENCE [LARGE SCALE GENOMIC DNA]</scope>
    <source>
        <strain evidence="5">COL-18-3</strain>
    </source>
</reference>
<dbReference type="PRINTS" id="PR00081">
    <property type="entry name" value="GDHRDH"/>
</dbReference>
<evidence type="ECO:0000256" key="2">
    <source>
        <dbReference type="ARBA" id="ARBA00023002"/>
    </source>
</evidence>
<organism evidence="4 5">
    <name type="scientific">Zancudomyces culisetae</name>
    <name type="common">Gut fungus</name>
    <name type="synonym">Smittium culisetae</name>
    <dbReference type="NCBI Taxonomy" id="1213189"/>
    <lineage>
        <taxon>Eukaryota</taxon>
        <taxon>Fungi</taxon>
        <taxon>Fungi incertae sedis</taxon>
        <taxon>Zoopagomycota</taxon>
        <taxon>Kickxellomycotina</taxon>
        <taxon>Harpellomycetes</taxon>
        <taxon>Harpellales</taxon>
        <taxon>Legeriomycetaceae</taxon>
        <taxon>Zancudomyces</taxon>
    </lineage>
</organism>
<name>A0A1R1PJ73_ZANCU</name>
<dbReference type="Pfam" id="PF00106">
    <property type="entry name" value="adh_short"/>
    <property type="match status" value="1"/>
</dbReference>
<comment type="similarity">
    <text evidence="1 3">Belongs to the short-chain dehydrogenases/reductases (SDR) family.</text>
</comment>
<evidence type="ECO:0000256" key="1">
    <source>
        <dbReference type="ARBA" id="ARBA00006484"/>
    </source>
</evidence>
<dbReference type="GO" id="GO:0016616">
    <property type="term" value="F:oxidoreductase activity, acting on the CH-OH group of donors, NAD or NADP as acceptor"/>
    <property type="evidence" value="ECO:0007669"/>
    <property type="project" value="TreeGrafter"/>
</dbReference>
<dbReference type="Proteomes" id="UP000188320">
    <property type="component" value="Unassembled WGS sequence"/>
</dbReference>
<accession>A0A1R1PJ73</accession>
<dbReference type="InterPro" id="IPR036291">
    <property type="entry name" value="NAD(P)-bd_dom_sf"/>
</dbReference>
<keyword evidence="5" id="KW-1185">Reference proteome</keyword>
<dbReference type="EMBL" id="LSSK01001042">
    <property type="protein sequence ID" value="OMH80902.1"/>
    <property type="molecule type" value="Genomic_DNA"/>
</dbReference>
<dbReference type="Gene3D" id="3.40.50.720">
    <property type="entry name" value="NAD(P)-binding Rossmann-like Domain"/>
    <property type="match status" value="1"/>
</dbReference>
<proteinExistence type="inferred from homology"/>
<dbReference type="PANTHER" id="PTHR44229:SF4">
    <property type="entry name" value="15-HYDROXYPROSTAGLANDIN DEHYDROGENASE [NAD(+)]"/>
    <property type="match status" value="1"/>
</dbReference>
<evidence type="ECO:0000256" key="3">
    <source>
        <dbReference type="RuleBase" id="RU000363"/>
    </source>
</evidence>
<dbReference type="InterPro" id="IPR002347">
    <property type="entry name" value="SDR_fam"/>
</dbReference>
<dbReference type="SUPFAM" id="SSF51735">
    <property type="entry name" value="NAD(P)-binding Rossmann-fold domains"/>
    <property type="match status" value="1"/>
</dbReference>